<dbReference type="AlphaFoldDB" id="A0A5B7G470"/>
<protein>
    <submittedName>
        <fullName evidence="3">Uncharacterized protein</fullName>
    </submittedName>
</protein>
<proteinExistence type="predicted"/>
<reference evidence="3 4" key="1">
    <citation type="submission" date="2019-05" db="EMBL/GenBank/DDBJ databases">
        <title>Another draft genome of Portunus trituberculatus and its Hox gene families provides insights of decapod evolution.</title>
        <authorList>
            <person name="Jeong J.-H."/>
            <person name="Song I."/>
            <person name="Kim S."/>
            <person name="Choi T."/>
            <person name="Kim D."/>
            <person name="Ryu S."/>
            <person name="Kim W."/>
        </authorList>
    </citation>
    <scope>NUCLEOTIDE SEQUENCE [LARGE SCALE GENOMIC DNA]</scope>
    <source>
        <tissue evidence="3">Muscle</tissue>
    </source>
</reference>
<dbReference type="Proteomes" id="UP000324222">
    <property type="component" value="Unassembled WGS sequence"/>
</dbReference>
<feature type="signal peptide" evidence="2">
    <location>
        <begin position="1"/>
        <end position="25"/>
    </location>
</feature>
<feature type="compositionally biased region" description="Basic and acidic residues" evidence="1">
    <location>
        <begin position="75"/>
        <end position="88"/>
    </location>
</feature>
<evidence type="ECO:0000313" key="4">
    <source>
        <dbReference type="Proteomes" id="UP000324222"/>
    </source>
</evidence>
<evidence type="ECO:0000313" key="3">
    <source>
        <dbReference type="EMBL" id="MPC52349.1"/>
    </source>
</evidence>
<sequence length="103" mass="11337">MKLSLASLLALLLLAAALGTRPSQADSTPVKGDAGLRNKLDIAEEMDCDRSFGPRQGHVLYRRAKGLGTGNPVTDRPRGKPITEKRDPSFIPFRNRRRNARRG</sequence>
<keyword evidence="4" id="KW-1185">Reference proteome</keyword>
<feature type="compositionally biased region" description="Basic residues" evidence="1">
    <location>
        <begin position="94"/>
        <end position="103"/>
    </location>
</feature>
<comment type="caution">
    <text evidence="3">The sequence shown here is derived from an EMBL/GenBank/DDBJ whole genome shotgun (WGS) entry which is preliminary data.</text>
</comment>
<name>A0A5B7G470_PORTR</name>
<dbReference type="EMBL" id="VSRR010010810">
    <property type="protein sequence ID" value="MPC52349.1"/>
    <property type="molecule type" value="Genomic_DNA"/>
</dbReference>
<feature type="chain" id="PRO_5023043375" evidence="2">
    <location>
        <begin position="26"/>
        <end position="103"/>
    </location>
</feature>
<gene>
    <name evidence="3" type="ORF">E2C01_046216</name>
</gene>
<keyword evidence="2" id="KW-0732">Signal</keyword>
<organism evidence="3 4">
    <name type="scientific">Portunus trituberculatus</name>
    <name type="common">Swimming crab</name>
    <name type="synonym">Neptunus trituberculatus</name>
    <dbReference type="NCBI Taxonomy" id="210409"/>
    <lineage>
        <taxon>Eukaryota</taxon>
        <taxon>Metazoa</taxon>
        <taxon>Ecdysozoa</taxon>
        <taxon>Arthropoda</taxon>
        <taxon>Crustacea</taxon>
        <taxon>Multicrustacea</taxon>
        <taxon>Malacostraca</taxon>
        <taxon>Eumalacostraca</taxon>
        <taxon>Eucarida</taxon>
        <taxon>Decapoda</taxon>
        <taxon>Pleocyemata</taxon>
        <taxon>Brachyura</taxon>
        <taxon>Eubrachyura</taxon>
        <taxon>Portunoidea</taxon>
        <taxon>Portunidae</taxon>
        <taxon>Portuninae</taxon>
        <taxon>Portunus</taxon>
    </lineage>
</organism>
<evidence type="ECO:0000256" key="2">
    <source>
        <dbReference type="SAM" id="SignalP"/>
    </source>
</evidence>
<feature type="region of interest" description="Disordered" evidence="1">
    <location>
        <begin position="61"/>
        <end position="103"/>
    </location>
</feature>
<accession>A0A5B7G470</accession>
<evidence type="ECO:0000256" key="1">
    <source>
        <dbReference type="SAM" id="MobiDB-lite"/>
    </source>
</evidence>